<keyword evidence="1" id="KW-1185">Reference proteome</keyword>
<name>A0A6J1DPX0_MOMCH</name>
<dbReference type="RefSeq" id="XP_022155319.1">
    <property type="nucleotide sequence ID" value="XM_022299627.1"/>
</dbReference>
<organism evidence="1 2">
    <name type="scientific">Momordica charantia</name>
    <name type="common">Bitter gourd</name>
    <name type="synonym">Balsam pear</name>
    <dbReference type="NCBI Taxonomy" id="3673"/>
    <lineage>
        <taxon>Eukaryota</taxon>
        <taxon>Viridiplantae</taxon>
        <taxon>Streptophyta</taxon>
        <taxon>Embryophyta</taxon>
        <taxon>Tracheophyta</taxon>
        <taxon>Spermatophyta</taxon>
        <taxon>Magnoliopsida</taxon>
        <taxon>eudicotyledons</taxon>
        <taxon>Gunneridae</taxon>
        <taxon>Pentapetalae</taxon>
        <taxon>rosids</taxon>
        <taxon>fabids</taxon>
        <taxon>Cucurbitales</taxon>
        <taxon>Cucurbitaceae</taxon>
        <taxon>Momordiceae</taxon>
        <taxon>Momordica</taxon>
    </lineage>
</organism>
<dbReference type="AlphaFoldDB" id="A0A6J1DPX0"/>
<dbReference type="PANTHER" id="PTHR33509:SF5">
    <property type="entry name" value="PROTEIN SENESCENCE-ASSOCIATED GENE 21, MITOCHONDRIAL"/>
    <property type="match status" value="1"/>
</dbReference>
<dbReference type="GeneID" id="111022451"/>
<evidence type="ECO:0000313" key="1">
    <source>
        <dbReference type="Proteomes" id="UP000504603"/>
    </source>
</evidence>
<dbReference type="KEGG" id="mcha:111022451"/>
<dbReference type="InterPro" id="IPR004926">
    <property type="entry name" value="LEA_3a"/>
</dbReference>
<accession>A0A6J1DPX0</accession>
<dbReference type="GO" id="GO:0005739">
    <property type="term" value="C:mitochondrion"/>
    <property type="evidence" value="ECO:0007669"/>
    <property type="project" value="TreeGrafter"/>
</dbReference>
<reference evidence="2" key="1">
    <citation type="submission" date="2025-08" db="UniProtKB">
        <authorList>
            <consortium name="RefSeq"/>
        </authorList>
    </citation>
    <scope>IDENTIFICATION</scope>
    <source>
        <strain evidence="2">OHB3-1</strain>
    </source>
</reference>
<dbReference type="OrthoDB" id="1693956at2759"/>
<dbReference type="PANTHER" id="PTHR33509">
    <property type="entry name" value="LATE EMBRYOGENIS ABUNDANT PROTEIN 2-RELATED"/>
    <property type="match status" value="1"/>
</dbReference>
<proteinExistence type="predicted"/>
<protein>
    <submittedName>
        <fullName evidence="2">Protein SENESCENCE-ASSOCIATED GENE 21, mitochondrial-like</fullName>
    </submittedName>
</protein>
<gene>
    <name evidence="2" type="primary">LOC111022451</name>
</gene>
<evidence type="ECO:0000313" key="2">
    <source>
        <dbReference type="RefSeq" id="XP_022155319.1"/>
    </source>
</evidence>
<sequence length="102" mass="10969">MAPSFSILKNMSALLSNALFRREYSAAAAASQGVASSAAAGRFPARGGGVMKKEEAVRSSREKVAWVPDPVTGFYRPENCSDEIDAADLRALLLKPRRNIIN</sequence>
<dbReference type="Proteomes" id="UP000504603">
    <property type="component" value="Unplaced"/>
</dbReference>
<dbReference type="Pfam" id="PF03242">
    <property type="entry name" value="LEA_3a"/>
    <property type="match status" value="1"/>
</dbReference>
<dbReference type="GO" id="GO:0006950">
    <property type="term" value="P:response to stress"/>
    <property type="evidence" value="ECO:0007669"/>
    <property type="project" value="TreeGrafter"/>
</dbReference>